<dbReference type="InterPro" id="IPR015947">
    <property type="entry name" value="PUA-like_sf"/>
</dbReference>
<protein>
    <submittedName>
        <fullName evidence="2">Uncharacterized protein YhfF</fullName>
    </submittedName>
</protein>
<sequence>MTEKEMWNLYTKNNDVKNKTYDAWCFGGDASSIANELAKLVVNGIKTATASAYQLYEIENSPLPPIGGLNIILDSDNNAVCITETTKVYTCPFLEVSESHAFKEGEGDFSLAYWRKVHKDFFSKELKVYDLDFDENMIIVCEEFEVVWKE</sequence>
<dbReference type="RefSeq" id="WP_090093383.1">
    <property type="nucleotide sequence ID" value="NZ_FOMG01000027.1"/>
</dbReference>
<dbReference type="Pfam" id="PF04266">
    <property type="entry name" value="ASCH"/>
    <property type="match status" value="1"/>
</dbReference>
<keyword evidence="3" id="KW-1185">Reference proteome</keyword>
<evidence type="ECO:0000313" key="3">
    <source>
        <dbReference type="Proteomes" id="UP000199263"/>
    </source>
</evidence>
<dbReference type="SMART" id="SM01022">
    <property type="entry name" value="ASCH"/>
    <property type="match status" value="1"/>
</dbReference>
<gene>
    <name evidence="2" type="ORF">SAMN05421842_12716</name>
</gene>
<accession>A0A1I1QSC8</accession>
<dbReference type="CDD" id="cd06553">
    <property type="entry name" value="ASCH_Ef3133_like"/>
    <property type="match status" value="1"/>
</dbReference>
<evidence type="ECO:0000259" key="1">
    <source>
        <dbReference type="SMART" id="SM01022"/>
    </source>
</evidence>
<name>A0A1I1QSC8_9CLOT</name>
<dbReference type="SUPFAM" id="SSF88697">
    <property type="entry name" value="PUA domain-like"/>
    <property type="match status" value="1"/>
</dbReference>
<organism evidence="2 3">
    <name type="scientific">Clostridium uliginosum</name>
    <dbReference type="NCBI Taxonomy" id="119641"/>
    <lineage>
        <taxon>Bacteria</taxon>
        <taxon>Bacillati</taxon>
        <taxon>Bacillota</taxon>
        <taxon>Clostridia</taxon>
        <taxon>Eubacteriales</taxon>
        <taxon>Clostridiaceae</taxon>
        <taxon>Clostridium</taxon>
    </lineage>
</organism>
<dbReference type="PIRSF" id="PIRSF021320">
    <property type="entry name" value="DUF984"/>
    <property type="match status" value="1"/>
</dbReference>
<dbReference type="PANTHER" id="PTHR39203">
    <property type="entry name" value="CYTOPLASMIC PROTEIN-RELATED"/>
    <property type="match status" value="1"/>
</dbReference>
<evidence type="ECO:0000313" key="2">
    <source>
        <dbReference type="EMBL" id="SFD25021.1"/>
    </source>
</evidence>
<dbReference type="STRING" id="119641.SAMN05421842_12716"/>
<dbReference type="InterPro" id="IPR007374">
    <property type="entry name" value="ASCH_domain"/>
</dbReference>
<dbReference type="EMBL" id="FOMG01000027">
    <property type="protein sequence ID" value="SFD25021.1"/>
    <property type="molecule type" value="Genomic_DNA"/>
</dbReference>
<dbReference type="OrthoDB" id="9807542at2"/>
<dbReference type="AlphaFoldDB" id="A0A1I1QSC8"/>
<dbReference type="PANTHER" id="PTHR39203:SF1">
    <property type="entry name" value="CYTOPLASMIC PROTEIN"/>
    <property type="match status" value="1"/>
</dbReference>
<dbReference type="Proteomes" id="UP000199263">
    <property type="component" value="Unassembled WGS sequence"/>
</dbReference>
<proteinExistence type="predicted"/>
<dbReference type="Gene3D" id="3.10.400.10">
    <property type="entry name" value="Sulfate adenylyltransferase"/>
    <property type="match status" value="1"/>
</dbReference>
<dbReference type="InterPro" id="IPR009326">
    <property type="entry name" value="DUF984"/>
</dbReference>
<reference evidence="2 3" key="1">
    <citation type="submission" date="2016-10" db="EMBL/GenBank/DDBJ databases">
        <authorList>
            <person name="de Groot N.N."/>
        </authorList>
    </citation>
    <scope>NUCLEOTIDE SEQUENCE [LARGE SCALE GENOMIC DNA]</scope>
    <source>
        <strain evidence="2 3">DSM 12992</strain>
    </source>
</reference>
<feature type="domain" description="ASCH" evidence="1">
    <location>
        <begin position="24"/>
        <end position="148"/>
    </location>
</feature>